<feature type="region of interest" description="Disordered" evidence="1">
    <location>
        <begin position="1"/>
        <end position="35"/>
    </location>
</feature>
<dbReference type="Gene3D" id="1.20.1270.60">
    <property type="entry name" value="Arfaptin homology (AH) domain/BAR domain"/>
    <property type="match status" value="1"/>
</dbReference>
<keyword evidence="3" id="KW-1185">Reference proteome</keyword>
<dbReference type="RefSeq" id="XP_069203857.1">
    <property type="nucleotide sequence ID" value="XM_069340388.1"/>
</dbReference>
<organism evidence="2 3">
    <name type="scientific">Neodothiora populina</name>
    <dbReference type="NCBI Taxonomy" id="2781224"/>
    <lineage>
        <taxon>Eukaryota</taxon>
        <taxon>Fungi</taxon>
        <taxon>Dikarya</taxon>
        <taxon>Ascomycota</taxon>
        <taxon>Pezizomycotina</taxon>
        <taxon>Dothideomycetes</taxon>
        <taxon>Dothideomycetidae</taxon>
        <taxon>Dothideales</taxon>
        <taxon>Dothioraceae</taxon>
        <taxon>Neodothiora</taxon>
    </lineage>
</organism>
<reference evidence="2 3" key="1">
    <citation type="submission" date="2024-07" db="EMBL/GenBank/DDBJ databases">
        <title>Draft sequence of the Neodothiora populina.</title>
        <authorList>
            <person name="Drown D.D."/>
            <person name="Schuette U.S."/>
            <person name="Buechlein A.B."/>
            <person name="Rusch D.R."/>
            <person name="Winton L.W."/>
            <person name="Adams G.A."/>
        </authorList>
    </citation>
    <scope>NUCLEOTIDE SEQUENCE [LARGE SCALE GENOMIC DNA]</scope>
    <source>
        <strain evidence="2 3">CPC 39397</strain>
    </source>
</reference>
<dbReference type="Proteomes" id="UP001562354">
    <property type="component" value="Unassembled WGS sequence"/>
</dbReference>
<feature type="compositionally biased region" description="Basic and acidic residues" evidence="1">
    <location>
        <begin position="297"/>
        <end position="308"/>
    </location>
</feature>
<dbReference type="InterPro" id="IPR027267">
    <property type="entry name" value="AH/BAR_dom_sf"/>
</dbReference>
<gene>
    <name evidence="2" type="ORF">AAFC00_001226</name>
</gene>
<sequence>MHRALSVRSHREGSSGHAEKSAPKHRFTMSSLRGINQPEMSKKLYKLIKSENHAISAYENAAKQQASIATQLSEWGEDTGDDAISDISDKLGVLLSEIAEQEDGLASGLEEGRGVLKQIRNTESSVQPSRDHKAKIQDEIQKLKYKEPSSTKIVTLEQELVRAEAQSLVAEAQLTNITRQKIKESFDILTAAYIERAEKQILLAKNARKILNLLDDTPVVPGDAHPPYENEVAGREILNMAEEELRAWQPNVEPIHSSAGALGSNAMPISGNGTERYSPDSAAQTYTTQEPTYTTTEHAHAPTTHVEETSEYQPQHSQLETIPSSTAPSTAEPPYPVHEEERVAASSTY</sequence>
<feature type="compositionally biased region" description="Low complexity" evidence="1">
    <location>
        <begin position="284"/>
        <end position="296"/>
    </location>
</feature>
<dbReference type="GeneID" id="95974929"/>
<feature type="compositionally biased region" description="Low complexity" evidence="1">
    <location>
        <begin position="320"/>
        <end position="330"/>
    </location>
</feature>
<evidence type="ECO:0000256" key="1">
    <source>
        <dbReference type="SAM" id="MobiDB-lite"/>
    </source>
</evidence>
<evidence type="ECO:0008006" key="4">
    <source>
        <dbReference type="Google" id="ProtNLM"/>
    </source>
</evidence>
<proteinExistence type="predicted"/>
<feature type="region of interest" description="Disordered" evidence="1">
    <location>
        <begin position="259"/>
        <end position="349"/>
    </location>
</feature>
<dbReference type="PANTHER" id="PTHR31962:SF4">
    <property type="entry name" value="PRIMARY COMPONENT OF EISOSOMES (EUROFUNG)"/>
    <property type="match status" value="1"/>
</dbReference>
<dbReference type="PANTHER" id="PTHR31962">
    <property type="entry name" value="SPHINGOLIPID LONG CHAIN BASE-RESPONSIVE PROTEIN PIL1"/>
    <property type="match status" value="1"/>
</dbReference>
<dbReference type="InterPro" id="IPR028245">
    <property type="entry name" value="PIL1/LSP1"/>
</dbReference>
<feature type="compositionally biased region" description="Basic and acidic residues" evidence="1">
    <location>
        <begin position="9"/>
        <end position="22"/>
    </location>
</feature>
<evidence type="ECO:0000313" key="2">
    <source>
        <dbReference type="EMBL" id="KAL1311008.1"/>
    </source>
</evidence>
<evidence type="ECO:0000313" key="3">
    <source>
        <dbReference type="Proteomes" id="UP001562354"/>
    </source>
</evidence>
<dbReference type="Pfam" id="PF13805">
    <property type="entry name" value="Pil1"/>
    <property type="match status" value="1"/>
</dbReference>
<name>A0ABR3PP72_9PEZI</name>
<comment type="caution">
    <text evidence="2">The sequence shown here is derived from an EMBL/GenBank/DDBJ whole genome shotgun (WGS) entry which is preliminary data.</text>
</comment>
<protein>
    <recommendedName>
        <fullName evidence="4">Sphingolipid long chain base-responsive protein LSP1</fullName>
    </recommendedName>
</protein>
<dbReference type="EMBL" id="JBFMKM010000003">
    <property type="protein sequence ID" value="KAL1311008.1"/>
    <property type="molecule type" value="Genomic_DNA"/>
</dbReference>
<accession>A0ABR3PP72</accession>